<keyword evidence="2" id="KW-0472">Membrane</keyword>
<feature type="region of interest" description="Disordered" evidence="1">
    <location>
        <begin position="73"/>
        <end position="92"/>
    </location>
</feature>
<reference evidence="4" key="1">
    <citation type="submission" date="2018-05" db="EMBL/GenBank/DDBJ databases">
        <authorList>
            <person name="Deangelis K."/>
            <person name="Huntemann M."/>
            <person name="Clum A."/>
            <person name="Pillay M."/>
            <person name="Palaniappan K."/>
            <person name="Varghese N."/>
            <person name="Mikhailova N."/>
            <person name="Stamatis D."/>
            <person name="Reddy T."/>
            <person name="Daum C."/>
            <person name="Shapiro N."/>
            <person name="Ivanova N."/>
            <person name="Kyrpides N."/>
            <person name="Woyke T."/>
        </authorList>
    </citation>
    <scope>NUCLEOTIDE SEQUENCE [LARGE SCALE GENOMIC DNA]</scope>
    <source>
        <strain evidence="4">GAS496</strain>
    </source>
</reference>
<comment type="caution">
    <text evidence="3">The sequence shown here is derived from an EMBL/GenBank/DDBJ whole genome shotgun (WGS) entry which is preliminary data.</text>
</comment>
<feature type="transmembrane region" description="Helical" evidence="2">
    <location>
        <begin position="48"/>
        <end position="70"/>
    </location>
</feature>
<evidence type="ECO:0000313" key="3">
    <source>
        <dbReference type="EMBL" id="PXX08414.1"/>
    </source>
</evidence>
<accession>A0A318HJQ7</accession>
<sequence length="371" mass="39386">MTVPPPPNQWGSQPPTGGQPVGDVPQWGPNYPWGPPPGPSPRGGKGKWIFGGIALLAVIAVTVVITVLVVGNDSGGGESPTPTNGNGAEFASVNDKGPVGIITDEPTCPAWNRIADQYVAAEGATQWRGRDASIPATAWTPDQRSMFESVGKAMDDTASQTVDLVKVTPHRAVRELYEQFIAYARIFNQSVSDYKPDDNYLAGVVDGTGSALVSICSAITYDSAATQAPFVPKAPSPSKISDPGDAANPQRFLSSSDSVCSDWLSTYRKFDADTAEWRKVDPNRPATEWTPDEKALNDSVVPLMTAFADQAEAIGGLSQNAVLQDWAMLSAQYRRAYVRAVPTYTPADNYLVSTSTYLAQAINTACLAAGA</sequence>
<protein>
    <submittedName>
        <fullName evidence="3">Uncharacterized protein</fullName>
    </submittedName>
</protein>
<dbReference type="OrthoDB" id="4656918at2"/>
<organism evidence="3 4">
    <name type="scientific">Mycolicibacterium moriokaense</name>
    <dbReference type="NCBI Taxonomy" id="39691"/>
    <lineage>
        <taxon>Bacteria</taxon>
        <taxon>Bacillati</taxon>
        <taxon>Actinomycetota</taxon>
        <taxon>Actinomycetes</taxon>
        <taxon>Mycobacteriales</taxon>
        <taxon>Mycobacteriaceae</taxon>
        <taxon>Mycolicibacterium</taxon>
    </lineage>
</organism>
<keyword evidence="4" id="KW-1185">Reference proteome</keyword>
<dbReference type="Proteomes" id="UP000247781">
    <property type="component" value="Unassembled WGS sequence"/>
</dbReference>
<reference evidence="3 4" key="2">
    <citation type="submission" date="2018-06" db="EMBL/GenBank/DDBJ databases">
        <title>Sequencing of bacterial isolates from soil warming experiment in Harvard Forest, Massachusetts, USA.</title>
        <authorList>
            <person name="Deangelis K.PhD."/>
        </authorList>
    </citation>
    <scope>NUCLEOTIDE SEQUENCE [LARGE SCALE GENOMIC DNA]</scope>
    <source>
        <strain evidence="3 4">GAS496</strain>
    </source>
</reference>
<evidence type="ECO:0000313" key="4">
    <source>
        <dbReference type="Proteomes" id="UP000247781"/>
    </source>
</evidence>
<dbReference type="AlphaFoldDB" id="A0A318HJQ7"/>
<name>A0A318HJQ7_9MYCO</name>
<dbReference type="EMBL" id="QJJU01000008">
    <property type="protein sequence ID" value="PXX08414.1"/>
    <property type="molecule type" value="Genomic_DNA"/>
</dbReference>
<evidence type="ECO:0000256" key="1">
    <source>
        <dbReference type="SAM" id="MobiDB-lite"/>
    </source>
</evidence>
<proteinExistence type="predicted"/>
<feature type="region of interest" description="Disordered" evidence="1">
    <location>
        <begin position="1"/>
        <end position="43"/>
    </location>
</feature>
<keyword evidence="2" id="KW-0812">Transmembrane</keyword>
<evidence type="ECO:0000256" key="2">
    <source>
        <dbReference type="SAM" id="Phobius"/>
    </source>
</evidence>
<gene>
    <name evidence="3" type="ORF">C8E89_10878</name>
</gene>
<keyword evidence="2" id="KW-1133">Transmembrane helix</keyword>